<dbReference type="EMBL" id="REGN01004034">
    <property type="protein sequence ID" value="RNA19499.1"/>
    <property type="molecule type" value="Genomic_DNA"/>
</dbReference>
<name>A0A3M7R7R5_BRAPC</name>
<dbReference type="AntiFam" id="ANF00098">
    <property type="entry name" value="Shadow ORF (opposite leuC)"/>
</dbReference>
<accession>A0A3M7R7R5</accession>
<organism evidence="1 2">
    <name type="scientific">Brachionus plicatilis</name>
    <name type="common">Marine rotifer</name>
    <name type="synonym">Brachionus muelleri</name>
    <dbReference type="NCBI Taxonomy" id="10195"/>
    <lineage>
        <taxon>Eukaryota</taxon>
        <taxon>Metazoa</taxon>
        <taxon>Spiralia</taxon>
        <taxon>Gnathifera</taxon>
        <taxon>Rotifera</taxon>
        <taxon>Eurotatoria</taxon>
        <taxon>Monogononta</taxon>
        <taxon>Pseudotrocha</taxon>
        <taxon>Ploima</taxon>
        <taxon>Brachionidae</taxon>
        <taxon>Brachionus</taxon>
    </lineage>
</organism>
<sequence>MHGPHAFASTTPPNSSNILEMPSRSMVALICSEPGVMAVVERLFGHTGRSAHVLIARVSAAADQTDPDVGGPSIFDGLLANLVNGIGEVGRKRSVHMRPQFVQVNLDHSVVLGARVGSQQVGMLAGKLGNFGPSCGRQVVGHALIERKDGRGRSDLGAHVANGAHACARNGVDAWSKVLDNGASASFDGQDAGQLQNNVFGRGPSAQAAAQTDSDHFGTLELPGQTGHHVDSVGASHADAQAAEAAAIRGVRVGADQQDAWEGVVL</sequence>
<evidence type="ECO:0000313" key="1">
    <source>
        <dbReference type="EMBL" id="RNA19499.1"/>
    </source>
</evidence>
<proteinExistence type="predicted"/>
<keyword evidence="2" id="KW-1185">Reference proteome</keyword>
<protein>
    <submittedName>
        <fullName evidence="1">Aconitate mitochondrial</fullName>
    </submittedName>
</protein>
<evidence type="ECO:0000313" key="2">
    <source>
        <dbReference type="Proteomes" id="UP000276133"/>
    </source>
</evidence>
<dbReference type="Proteomes" id="UP000276133">
    <property type="component" value="Unassembled WGS sequence"/>
</dbReference>
<dbReference type="OrthoDB" id="10664521at2759"/>
<gene>
    <name evidence="1" type="ORF">BpHYR1_053750</name>
</gene>
<dbReference type="AlphaFoldDB" id="A0A3M7R7R5"/>
<comment type="caution">
    <text evidence="1">The sequence shown here is derived from an EMBL/GenBank/DDBJ whole genome shotgun (WGS) entry which is preliminary data.</text>
</comment>
<reference evidence="1 2" key="1">
    <citation type="journal article" date="2018" name="Sci. Rep.">
        <title>Genomic signatures of local adaptation to the degree of environmental predictability in rotifers.</title>
        <authorList>
            <person name="Franch-Gras L."/>
            <person name="Hahn C."/>
            <person name="Garcia-Roger E.M."/>
            <person name="Carmona M.J."/>
            <person name="Serra M."/>
            <person name="Gomez A."/>
        </authorList>
    </citation>
    <scope>NUCLEOTIDE SEQUENCE [LARGE SCALE GENOMIC DNA]</scope>
    <source>
        <strain evidence="1">HYR1</strain>
    </source>
</reference>